<dbReference type="RefSeq" id="WP_068222911.1">
    <property type="nucleotide sequence ID" value="NZ_CP139724.1"/>
</dbReference>
<keyword evidence="6" id="KW-0560">Oxidoreductase</keyword>
<evidence type="ECO:0000256" key="2">
    <source>
        <dbReference type="ARBA" id="ARBA00007118"/>
    </source>
</evidence>
<dbReference type="CDD" id="cd02149">
    <property type="entry name" value="NfsB-like"/>
    <property type="match status" value="1"/>
</dbReference>
<sequence>MNLIDNLNWRYATKAFDPAKKVSSEELEVLKEAVRLSPSAYGLQLYKVLIVENKEIRMALREASWNQPQITDASHLLVFCNFTQDFNDHVDDYVQLIVEAQGVDKKQISPYGEFIKSQLNNNGTKQNQVWAEKQTYLALSNLLAACAELKIDACPMEGFLNDAYNRILGLNKQGLNASLIATVGYRSDNDEAQFRKKVRKDKEQLFELVY</sequence>
<dbReference type="OrthoDB" id="9809288at2"/>
<evidence type="ECO:0000256" key="4">
    <source>
        <dbReference type="ARBA" id="ARBA00022643"/>
    </source>
</evidence>
<reference evidence="8 9" key="1">
    <citation type="submission" date="2016-01" db="EMBL/GenBank/DDBJ databases">
        <title>Genome sequencing of Roseivirga spongicola UST030701-084.</title>
        <authorList>
            <person name="Selvaratnam C."/>
            <person name="Thevarajoo S."/>
            <person name="Goh K.M."/>
            <person name="Ee R."/>
            <person name="Chan K.-G."/>
            <person name="Chong C.S."/>
        </authorList>
    </citation>
    <scope>NUCLEOTIDE SEQUENCE [LARGE SCALE GENOMIC DNA]</scope>
    <source>
        <strain evidence="8 9">UST030701-084</strain>
    </source>
</reference>
<dbReference type="STRING" id="333140.AWW68_14545"/>
<proteinExistence type="inferred from homology"/>
<comment type="caution">
    <text evidence="8">The sequence shown here is derived from an EMBL/GenBank/DDBJ whole genome shotgun (WGS) entry which is preliminary data.</text>
</comment>
<keyword evidence="3" id="KW-0285">Flavoprotein</keyword>
<keyword evidence="5" id="KW-0521">NADP</keyword>
<comment type="cofactor">
    <cofactor evidence="1">
        <name>FMN</name>
        <dbReference type="ChEBI" id="CHEBI:58210"/>
    </cofactor>
</comment>
<gene>
    <name evidence="8" type="ORF">AWW68_14545</name>
</gene>
<evidence type="ECO:0000256" key="5">
    <source>
        <dbReference type="ARBA" id="ARBA00022857"/>
    </source>
</evidence>
<keyword evidence="9" id="KW-1185">Reference proteome</keyword>
<accession>A0A150X584</accession>
<keyword evidence="4" id="KW-0288">FMN</keyword>
<dbReference type="EMBL" id="LRPC01000028">
    <property type="protein sequence ID" value="KYG73887.1"/>
    <property type="molecule type" value="Genomic_DNA"/>
</dbReference>
<evidence type="ECO:0000256" key="1">
    <source>
        <dbReference type="ARBA" id="ARBA00001917"/>
    </source>
</evidence>
<evidence type="ECO:0000256" key="6">
    <source>
        <dbReference type="ARBA" id="ARBA00023002"/>
    </source>
</evidence>
<organism evidence="8 9">
    <name type="scientific">Roseivirga spongicola</name>
    <dbReference type="NCBI Taxonomy" id="333140"/>
    <lineage>
        <taxon>Bacteria</taxon>
        <taxon>Pseudomonadati</taxon>
        <taxon>Bacteroidota</taxon>
        <taxon>Cytophagia</taxon>
        <taxon>Cytophagales</taxon>
        <taxon>Roseivirgaceae</taxon>
        <taxon>Roseivirga</taxon>
    </lineage>
</organism>
<dbReference type="PANTHER" id="PTHR43673">
    <property type="entry name" value="NAD(P)H NITROREDUCTASE YDGI-RELATED"/>
    <property type="match status" value="1"/>
</dbReference>
<protein>
    <submittedName>
        <fullName evidence="8">NAD(P)H-dependent oxidoreductase</fullName>
    </submittedName>
</protein>
<comment type="similarity">
    <text evidence="2">Belongs to the nitroreductase family.</text>
</comment>
<evidence type="ECO:0000313" key="9">
    <source>
        <dbReference type="Proteomes" id="UP000075606"/>
    </source>
</evidence>
<dbReference type="Proteomes" id="UP000075606">
    <property type="component" value="Unassembled WGS sequence"/>
</dbReference>
<feature type="domain" description="Nitroreductase" evidence="7">
    <location>
        <begin position="8"/>
        <end position="185"/>
    </location>
</feature>
<dbReference type="AlphaFoldDB" id="A0A150X584"/>
<evidence type="ECO:0000313" key="8">
    <source>
        <dbReference type="EMBL" id="KYG73887.1"/>
    </source>
</evidence>
<dbReference type="InterPro" id="IPR033878">
    <property type="entry name" value="NfsB-like"/>
</dbReference>
<dbReference type="PANTHER" id="PTHR43673:SF2">
    <property type="entry name" value="NITROREDUCTASE"/>
    <property type="match status" value="1"/>
</dbReference>
<dbReference type="Pfam" id="PF00881">
    <property type="entry name" value="Nitroreductase"/>
    <property type="match status" value="1"/>
</dbReference>
<evidence type="ECO:0000256" key="3">
    <source>
        <dbReference type="ARBA" id="ARBA00022630"/>
    </source>
</evidence>
<dbReference type="SUPFAM" id="SSF55469">
    <property type="entry name" value="FMN-dependent nitroreductase-like"/>
    <property type="match status" value="1"/>
</dbReference>
<dbReference type="InterPro" id="IPR029479">
    <property type="entry name" value="Nitroreductase"/>
</dbReference>
<evidence type="ECO:0000259" key="7">
    <source>
        <dbReference type="Pfam" id="PF00881"/>
    </source>
</evidence>
<dbReference type="GO" id="GO:0016491">
    <property type="term" value="F:oxidoreductase activity"/>
    <property type="evidence" value="ECO:0007669"/>
    <property type="project" value="UniProtKB-KW"/>
</dbReference>
<dbReference type="Gene3D" id="3.40.109.10">
    <property type="entry name" value="NADH Oxidase"/>
    <property type="match status" value="1"/>
</dbReference>
<name>A0A150X584_9BACT</name>
<dbReference type="InterPro" id="IPR000415">
    <property type="entry name" value="Nitroreductase-like"/>
</dbReference>